<accession>A0A7S4G5C0</accession>
<sequence>MTQKRDRSRCLQNGSSDLHLLFGSVLDRPSLKSCLLLLHGYVWIFKPQSGVTFTLFLPLHPLPTQLVDALSSPSFRSPWVSHWNAAAVTRSLWCDLLSRHLWLFSGCLQMQRSSIVFL</sequence>
<dbReference type="EMBL" id="HBJA01106431">
    <property type="protein sequence ID" value="CAE0825509.1"/>
    <property type="molecule type" value="Transcribed_RNA"/>
</dbReference>
<proteinExistence type="predicted"/>
<evidence type="ECO:0000313" key="1">
    <source>
        <dbReference type="EMBL" id="CAE0825509.1"/>
    </source>
</evidence>
<protein>
    <submittedName>
        <fullName evidence="1">Uncharacterized protein</fullName>
    </submittedName>
</protein>
<gene>
    <name evidence="1" type="ORF">EGYM00163_LOCUS36758</name>
</gene>
<organism evidence="1">
    <name type="scientific">Eutreptiella gymnastica</name>
    <dbReference type="NCBI Taxonomy" id="73025"/>
    <lineage>
        <taxon>Eukaryota</taxon>
        <taxon>Discoba</taxon>
        <taxon>Euglenozoa</taxon>
        <taxon>Euglenida</taxon>
        <taxon>Spirocuta</taxon>
        <taxon>Euglenophyceae</taxon>
        <taxon>Eutreptiales</taxon>
        <taxon>Eutreptiaceae</taxon>
        <taxon>Eutreptiella</taxon>
    </lineage>
</organism>
<dbReference type="AlphaFoldDB" id="A0A7S4G5C0"/>
<name>A0A7S4G5C0_9EUGL</name>
<reference evidence="1" key="1">
    <citation type="submission" date="2021-01" db="EMBL/GenBank/DDBJ databases">
        <authorList>
            <person name="Corre E."/>
            <person name="Pelletier E."/>
            <person name="Niang G."/>
            <person name="Scheremetjew M."/>
            <person name="Finn R."/>
            <person name="Kale V."/>
            <person name="Holt S."/>
            <person name="Cochrane G."/>
            <person name="Meng A."/>
            <person name="Brown T."/>
            <person name="Cohen L."/>
        </authorList>
    </citation>
    <scope>NUCLEOTIDE SEQUENCE</scope>
    <source>
        <strain evidence="1">CCMP1594</strain>
    </source>
</reference>